<name>A0A834H2N1_RHOSS</name>
<dbReference type="AlphaFoldDB" id="A0A834H2N1"/>
<proteinExistence type="predicted"/>
<comment type="caution">
    <text evidence="1">The sequence shown here is derived from an EMBL/GenBank/DDBJ whole genome shotgun (WGS) entry which is preliminary data.</text>
</comment>
<dbReference type="Gene3D" id="3.30.420.10">
    <property type="entry name" value="Ribonuclease H-like superfamily/Ribonuclease H"/>
    <property type="match status" value="1"/>
</dbReference>
<dbReference type="InterPro" id="IPR012337">
    <property type="entry name" value="RNaseH-like_sf"/>
</dbReference>
<gene>
    <name evidence="1" type="ORF">RHSIM_Rhsim05G0127800</name>
</gene>
<sequence>MKRGGGSSPNSEICFVGVGPSPGSLSDLTNYYELESKNYIGVDELAAKKLKKPELLKLGLKEIAAEVGVSLEESPTTLQDINWWAKAYSNEQIKRAVHGVYAAHLVGTKLSCMPKLP</sequence>
<reference evidence="1" key="1">
    <citation type="submission" date="2019-11" db="EMBL/GenBank/DDBJ databases">
        <authorList>
            <person name="Liu Y."/>
            <person name="Hou J."/>
            <person name="Li T.-Q."/>
            <person name="Guan C.-H."/>
            <person name="Wu X."/>
            <person name="Wu H.-Z."/>
            <person name="Ling F."/>
            <person name="Zhang R."/>
            <person name="Shi X.-G."/>
            <person name="Ren J.-P."/>
            <person name="Chen E.-F."/>
            <person name="Sun J.-M."/>
        </authorList>
    </citation>
    <scope>NUCLEOTIDE SEQUENCE</scope>
    <source>
        <strain evidence="1">Adult_tree_wgs_1</strain>
        <tissue evidence="1">Leaves</tissue>
    </source>
</reference>
<organism evidence="1 2">
    <name type="scientific">Rhododendron simsii</name>
    <name type="common">Sims's rhododendron</name>
    <dbReference type="NCBI Taxonomy" id="118357"/>
    <lineage>
        <taxon>Eukaryota</taxon>
        <taxon>Viridiplantae</taxon>
        <taxon>Streptophyta</taxon>
        <taxon>Embryophyta</taxon>
        <taxon>Tracheophyta</taxon>
        <taxon>Spermatophyta</taxon>
        <taxon>Magnoliopsida</taxon>
        <taxon>eudicotyledons</taxon>
        <taxon>Gunneridae</taxon>
        <taxon>Pentapetalae</taxon>
        <taxon>asterids</taxon>
        <taxon>Ericales</taxon>
        <taxon>Ericaceae</taxon>
        <taxon>Ericoideae</taxon>
        <taxon>Rhodoreae</taxon>
        <taxon>Rhododendron</taxon>
    </lineage>
</organism>
<dbReference type="SUPFAM" id="SSF53098">
    <property type="entry name" value="Ribonuclease H-like"/>
    <property type="match status" value="1"/>
</dbReference>
<protein>
    <submittedName>
        <fullName evidence="1">Uncharacterized protein</fullName>
    </submittedName>
</protein>
<keyword evidence="2" id="KW-1185">Reference proteome</keyword>
<dbReference type="Proteomes" id="UP000626092">
    <property type="component" value="Unassembled WGS sequence"/>
</dbReference>
<accession>A0A834H2N1</accession>
<evidence type="ECO:0000313" key="2">
    <source>
        <dbReference type="Proteomes" id="UP000626092"/>
    </source>
</evidence>
<dbReference type="GO" id="GO:0003676">
    <property type="term" value="F:nucleic acid binding"/>
    <property type="evidence" value="ECO:0007669"/>
    <property type="project" value="InterPro"/>
</dbReference>
<dbReference type="EMBL" id="WJXA01000005">
    <property type="protein sequence ID" value="KAF7144333.1"/>
    <property type="molecule type" value="Genomic_DNA"/>
</dbReference>
<dbReference type="InterPro" id="IPR036397">
    <property type="entry name" value="RNaseH_sf"/>
</dbReference>
<evidence type="ECO:0000313" key="1">
    <source>
        <dbReference type="EMBL" id="KAF7144333.1"/>
    </source>
</evidence>
<dbReference type="OrthoDB" id="446462at2759"/>